<dbReference type="EMBL" id="NIRI02000042">
    <property type="protein sequence ID" value="KAG5449086.1"/>
    <property type="molecule type" value="Genomic_DNA"/>
</dbReference>
<evidence type="ECO:0000313" key="2">
    <source>
        <dbReference type="Proteomes" id="UP000286415"/>
    </source>
</evidence>
<name>A0A3R7GQP4_CLOSI</name>
<accession>A0A3R7GQP4</accession>
<comment type="caution">
    <text evidence="1">The sequence shown here is derived from an EMBL/GenBank/DDBJ whole genome shotgun (WGS) entry which is preliminary data.</text>
</comment>
<dbReference type="OrthoDB" id="413835at2759"/>
<evidence type="ECO:0000313" key="1">
    <source>
        <dbReference type="EMBL" id="KAG5449086.1"/>
    </source>
</evidence>
<reference evidence="1 2" key="1">
    <citation type="journal article" date="2018" name="Biotechnol. Adv.">
        <title>Improved genomic resources and new bioinformatic workflow for the carcinogenic parasite Clonorchis sinensis: Biotechnological implications.</title>
        <authorList>
            <person name="Wang D."/>
            <person name="Korhonen P.K."/>
            <person name="Gasser R.B."/>
            <person name="Young N.D."/>
        </authorList>
    </citation>
    <scope>NUCLEOTIDE SEQUENCE [LARGE SCALE GENOMIC DNA]</scope>
    <source>
        <strain evidence="1">Cs-k2</strain>
    </source>
</reference>
<dbReference type="InParanoid" id="A0A3R7GQP4"/>
<dbReference type="Proteomes" id="UP000286415">
    <property type="component" value="Unassembled WGS sequence"/>
</dbReference>
<dbReference type="AlphaFoldDB" id="A0A3R7GQP4"/>
<protein>
    <recommendedName>
        <fullName evidence="3">Reverse transcriptase domain-containing protein</fullName>
    </recommendedName>
</protein>
<gene>
    <name evidence="1" type="ORF">CSKR_100260</name>
</gene>
<proteinExistence type="predicted"/>
<evidence type="ECO:0008006" key="3">
    <source>
        <dbReference type="Google" id="ProtNLM"/>
    </source>
</evidence>
<keyword evidence="2" id="KW-1185">Reference proteome</keyword>
<organism evidence="1 2">
    <name type="scientific">Clonorchis sinensis</name>
    <name type="common">Chinese liver fluke</name>
    <dbReference type="NCBI Taxonomy" id="79923"/>
    <lineage>
        <taxon>Eukaryota</taxon>
        <taxon>Metazoa</taxon>
        <taxon>Spiralia</taxon>
        <taxon>Lophotrochozoa</taxon>
        <taxon>Platyhelminthes</taxon>
        <taxon>Trematoda</taxon>
        <taxon>Digenea</taxon>
        <taxon>Opisthorchiida</taxon>
        <taxon>Opisthorchiata</taxon>
        <taxon>Opisthorchiidae</taxon>
        <taxon>Clonorchis</taxon>
    </lineage>
</organism>
<sequence>MARATSTVSTTAQPVPILRKPGTSSNELVLMIPTVTMTGYVAAEIYSRNVLSSVHKTDDKLLFMEQHSEIRDIWRFYWLIQRPPAQRHTTRPIDLFLYIDGITLAIFLKLARNRFILLCAHQFLTNQCILDPGFQISDETFVDMEYADTITFFQEGEDVQMFLNELTKVILSFGMHSAPTKYKVIAMFIHHCHLKNTMMMSTPLTVQGEAYKFVMRYIYIRSCIGSDVSVADEVSARLCNARVAFSKLKHLWRQSGVSLDIKKRVYYSAVRALRLGLSERQTLSSNKLLLSFYFFLVAPLPKLQTSTPVAQTPHKTVIYSNWLVPGLHSHGPPTKGKLSANLHPPVSLCRSPSHPDPSATELRVRSPIVAPLTTFKGLSINRSMSVQC</sequence>
<reference evidence="1 2" key="2">
    <citation type="journal article" date="2021" name="Genomics">
        <title>High-quality reference genome for Clonorchis sinensis.</title>
        <authorList>
            <person name="Young N.D."/>
            <person name="Stroehlein A.J."/>
            <person name="Kinkar L."/>
            <person name="Wang T."/>
            <person name="Sohn W.M."/>
            <person name="Chang B.C.H."/>
            <person name="Kaur P."/>
            <person name="Weisz D."/>
            <person name="Dudchenko O."/>
            <person name="Aiden E.L."/>
            <person name="Korhonen P.K."/>
            <person name="Gasser R.B."/>
        </authorList>
    </citation>
    <scope>NUCLEOTIDE SEQUENCE [LARGE SCALE GENOMIC DNA]</scope>
    <source>
        <strain evidence="1">Cs-k2</strain>
    </source>
</reference>